<dbReference type="AlphaFoldDB" id="S3YAZ1"/>
<gene>
    <name evidence="5" type="ORF">HMPREF1181_02077</name>
</gene>
<dbReference type="InterPro" id="IPR003790">
    <property type="entry name" value="GHL10"/>
</dbReference>
<dbReference type="PATRIC" id="fig|1073351.3.peg.2080"/>
<dbReference type="HOGENOM" id="CLU_584833_0_0_10"/>
<dbReference type="EMBL" id="ATFP01000026">
    <property type="protein sequence ID" value="EPH20124.1"/>
    <property type="molecule type" value="Genomic_DNA"/>
</dbReference>
<protein>
    <recommendedName>
        <fullName evidence="7">Glycosyl hydrolase-like 10 domain-containing protein</fullName>
    </recommendedName>
</protein>
<dbReference type="Gene3D" id="3.20.20.80">
    <property type="entry name" value="Glycosidases"/>
    <property type="match status" value="1"/>
</dbReference>
<dbReference type="OrthoDB" id="9760892at2"/>
<name>S3YAZ1_BACSE</name>
<accession>S3YAZ1</accession>
<sequence>MKKKLWIASLFSLCLFVACGGDDNKIPTGTGGGEEDGGGTDKPAAVEKPRYVWIDAAGNFERYANSIDNIKEDLKRVKETGFTDIVVDVRPTTGDVLFKSSVGEPLKRIDIWSNEGYKWMERTATWDYLQTFLNEGRKLGLKVNASINTFVGGYLCPYGLGYEGMLYRDASKKKWATVINATGGQVNTMDLQNCEADWGVKFLNPANNEVQEYLLSLLSDLAKYKPDGIILDRCRYDDYGLMSDFSPESRTEFELFIGESVENFPADIMKPGTDIPGKWYKRWNAFRAKTIHDFIIKAHDEVKAISPDTRFGTYVGAWYSTYYTSGVNWASPKYDPSVKGTYASWADSDYKNYGYADHLDFIFLGAYAGVNSIYGQGEWTMEGFCKQGRELLKGDVSFCGGPDVGNGSGWEEGGQSARIGDAVKVCIDNSDGFFVFDLCHIQMFDYWDAFKQSFDTYLKTQE</sequence>
<dbReference type="InterPro" id="IPR032280">
    <property type="entry name" value="DUF4985"/>
</dbReference>
<evidence type="ECO:0000259" key="4">
    <source>
        <dbReference type="Pfam" id="PF16373"/>
    </source>
</evidence>
<comment type="caution">
    <text evidence="5">The sequence shown here is derived from an EMBL/GenBank/DDBJ whole genome shotgun (WGS) entry which is preliminary data.</text>
</comment>
<dbReference type="Pfam" id="PF02638">
    <property type="entry name" value="GHL10"/>
    <property type="match status" value="1"/>
</dbReference>
<evidence type="ECO:0008006" key="7">
    <source>
        <dbReference type="Google" id="ProtNLM"/>
    </source>
</evidence>
<feature type="chain" id="PRO_5004514049" description="Glycosyl hydrolase-like 10 domain-containing protein" evidence="2">
    <location>
        <begin position="21"/>
        <end position="462"/>
    </location>
</feature>
<feature type="signal peptide" evidence="2">
    <location>
        <begin position="1"/>
        <end position="20"/>
    </location>
</feature>
<dbReference type="PANTHER" id="PTHR43405:SF1">
    <property type="entry name" value="GLYCOSYL HYDROLASE DIGH"/>
    <property type="match status" value="1"/>
</dbReference>
<dbReference type="PROSITE" id="PS51257">
    <property type="entry name" value="PROKAR_LIPOPROTEIN"/>
    <property type="match status" value="1"/>
</dbReference>
<dbReference type="PANTHER" id="PTHR43405">
    <property type="entry name" value="GLYCOSYL HYDROLASE DIGH"/>
    <property type="match status" value="1"/>
</dbReference>
<feature type="domain" description="DUF4985" evidence="4">
    <location>
        <begin position="344"/>
        <end position="451"/>
    </location>
</feature>
<reference evidence="5 6" key="1">
    <citation type="submission" date="2013-05" db="EMBL/GenBank/DDBJ databases">
        <title>The Genome Sequence of Bacteroides stercoris CC31F.</title>
        <authorList>
            <consortium name="The Broad Institute Genomics Platform"/>
            <person name="Earl A."/>
            <person name="Ward D."/>
            <person name="Feldgarden M."/>
            <person name="Gevers D."/>
            <person name="Oliphant K."/>
            <person name="Allen-Vercoe E."/>
            <person name="Walker B."/>
            <person name="Young S."/>
            <person name="Zeng Q."/>
            <person name="Gargeya S."/>
            <person name="Fitzgerald M."/>
            <person name="Haas B."/>
            <person name="Abouelleil A."/>
            <person name="Allen A.W."/>
            <person name="Alvarado L."/>
            <person name="Arachchi H.M."/>
            <person name="Berlin A.M."/>
            <person name="Chapman S.B."/>
            <person name="Gainer-Dewar J."/>
            <person name="Goldberg J."/>
            <person name="Griggs A."/>
            <person name="Gujja S."/>
            <person name="Hansen M."/>
            <person name="Howarth C."/>
            <person name="Imamovic A."/>
            <person name="Ireland A."/>
            <person name="Larimer J."/>
            <person name="McCowan C."/>
            <person name="Murphy C."/>
            <person name="Pearson M."/>
            <person name="Poon T.W."/>
            <person name="Priest M."/>
            <person name="Roberts A."/>
            <person name="Saif S."/>
            <person name="Shea T."/>
            <person name="Sisk P."/>
            <person name="Sykes S."/>
            <person name="Wortman J."/>
            <person name="Nusbaum C."/>
            <person name="Birren B."/>
        </authorList>
    </citation>
    <scope>NUCLEOTIDE SEQUENCE [LARGE SCALE GENOMIC DNA]</scope>
    <source>
        <strain evidence="5 6">CC31F</strain>
    </source>
</reference>
<proteinExistence type="predicted"/>
<evidence type="ECO:0000313" key="6">
    <source>
        <dbReference type="Proteomes" id="UP000014614"/>
    </source>
</evidence>
<dbReference type="RefSeq" id="WP_016662045.1">
    <property type="nucleotide sequence ID" value="NZ_KE340312.1"/>
</dbReference>
<dbReference type="SUPFAM" id="SSF51445">
    <property type="entry name" value="(Trans)glycosidases"/>
    <property type="match status" value="1"/>
</dbReference>
<dbReference type="InterPro" id="IPR017853">
    <property type="entry name" value="GH"/>
</dbReference>
<feature type="domain" description="Glycosyl hydrolase-like 10" evidence="3">
    <location>
        <begin position="50"/>
        <end position="329"/>
    </location>
</feature>
<dbReference type="Pfam" id="PF16373">
    <property type="entry name" value="DUF4985"/>
    <property type="match status" value="1"/>
</dbReference>
<evidence type="ECO:0000259" key="3">
    <source>
        <dbReference type="Pfam" id="PF02638"/>
    </source>
</evidence>
<organism evidence="5 6">
    <name type="scientific">Bacteroides stercoris CC31F</name>
    <dbReference type="NCBI Taxonomy" id="1073351"/>
    <lineage>
        <taxon>Bacteria</taxon>
        <taxon>Pseudomonadati</taxon>
        <taxon>Bacteroidota</taxon>
        <taxon>Bacteroidia</taxon>
        <taxon>Bacteroidales</taxon>
        <taxon>Bacteroidaceae</taxon>
        <taxon>Bacteroides</taxon>
    </lineage>
</organism>
<evidence type="ECO:0000256" key="1">
    <source>
        <dbReference type="ARBA" id="ARBA00022729"/>
    </source>
</evidence>
<dbReference type="InterPro" id="IPR052177">
    <property type="entry name" value="Divisome_Glycosyl_Hydrolase"/>
</dbReference>
<keyword evidence="1 2" id="KW-0732">Signal</keyword>
<evidence type="ECO:0000256" key="2">
    <source>
        <dbReference type="SAM" id="SignalP"/>
    </source>
</evidence>
<evidence type="ECO:0000313" key="5">
    <source>
        <dbReference type="EMBL" id="EPH20124.1"/>
    </source>
</evidence>
<dbReference type="Proteomes" id="UP000014614">
    <property type="component" value="Unassembled WGS sequence"/>
</dbReference>